<evidence type="ECO:0000256" key="7">
    <source>
        <dbReference type="ARBA" id="ARBA00022840"/>
    </source>
</evidence>
<comment type="subcellular location">
    <subcellularLocation>
        <location evidence="1">Cytoplasm</location>
        <location evidence="1">Cytoskeleton</location>
        <location evidence="1">Cilium basal body</location>
    </subcellularLocation>
</comment>
<evidence type="ECO:0000256" key="15">
    <source>
        <dbReference type="ARBA" id="ARBA00080021"/>
    </source>
</evidence>
<dbReference type="FunFam" id="3.30.470.20:FF:000033">
    <property type="entry name" value="Probable tubulin polyglutamylase TTLL1"/>
    <property type="match status" value="1"/>
</dbReference>
<dbReference type="PANTHER" id="PTHR12241">
    <property type="entry name" value="TUBULIN POLYGLUTAMYLASE"/>
    <property type="match status" value="1"/>
</dbReference>
<reference evidence="17" key="1">
    <citation type="submission" date="2020-11" db="EMBL/GenBank/DDBJ databases">
        <authorList>
            <person name="Tran Van P."/>
        </authorList>
    </citation>
    <scope>NUCLEOTIDE SEQUENCE</scope>
</reference>
<dbReference type="EMBL" id="OD571731">
    <property type="protein sequence ID" value="CAD7449444.1"/>
    <property type="molecule type" value="Genomic_DNA"/>
</dbReference>
<dbReference type="GO" id="GO:0015631">
    <property type="term" value="F:tubulin binding"/>
    <property type="evidence" value="ECO:0007669"/>
    <property type="project" value="TreeGrafter"/>
</dbReference>
<keyword evidence="5" id="KW-0493">Microtubule</keyword>
<evidence type="ECO:0000256" key="12">
    <source>
        <dbReference type="ARBA" id="ARBA00062645"/>
    </source>
</evidence>
<evidence type="ECO:0000256" key="13">
    <source>
        <dbReference type="ARBA" id="ARBA00074800"/>
    </source>
</evidence>
<keyword evidence="6" id="KW-0547">Nucleotide-binding</keyword>
<evidence type="ECO:0000256" key="3">
    <source>
        <dbReference type="ARBA" id="ARBA00022490"/>
    </source>
</evidence>
<dbReference type="Pfam" id="PF05380">
    <property type="entry name" value="Peptidase_A17"/>
    <property type="match status" value="1"/>
</dbReference>
<evidence type="ECO:0000256" key="10">
    <source>
        <dbReference type="ARBA" id="ARBA00023273"/>
    </source>
</evidence>
<dbReference type="AlphaFoldDB" id="A0A7R9FBV3"/>
<keyword evidence="4" id="KW-0436">Ligase</keyword>
<dbReference type="PROSITE" id="PS51221">
    <property type="entry name" value="TTL"/>
    <property type="match status" value="1"/>
</dbReference>
<keyword evidence="9" id="KW-0206">Cytoskeleton</keyword>
<sequence length="623" mass="70890">MSLVGHSRAYVTRSVVTMKTVKVFTLLNKAQPSKFLYCSHCCGNSTATLDTVSHLESANNVNPEAPTNYSYTTSLLLIAKDLRWHQTHVLSKSRDLPRTALSPDIKRKMAFFILADHTFDTPTPIDILLGADLFKQIMTGGQYILGKDLPIAFGTVFGVLLMGPTPFPAPSVPPDHFNGVTTLLSTNDIDFHSSLEDFWKLEEPPHSVGFSKEEQLCEDHFVSMHTRGSSGHLTDNFSYRMRVTGDAHKPTKRIILSIVAQIFDPCGWLTHILFWAKSFIQLLWPTRGRWLPYPWQLGLKSIPFGKPTRVPVYNVAVLQQTINHFPNHYELSRKDLLVKNIKRYRKELEREKDPLAERGDAPGKYLYLDFIPVTFVLPADYNMFVEEYRKSPQSTWIMKPCGKSQGAGIFLINKLSKLKRWSRESKTPFNPTLVKESYVISRYIENPLLIGGKKFDLRMYVLVTSFRPLKAYLFKLGFCRFCTVKYDTSIQELDNLYVHLTNVSVQKHGGEYNCMHGGKLSVQNLRLFLEGTRGKQVTDNLFSNICWLIVHSLKAVAPVMANDRHCFECYGYDIIIDNGLKPWLVEVNASPSLTSTTVNDRILKYKLIDNIISVVLPPDGIPE</sequence>
<protein>
    <recommendedName>
        <fullName evidence="13">Polyglutamylase complex subunit TTLL1</fullName>
    </recommendedName>
    <alternativeName>
        <fullName evidence="14">Tubulin polyglutamylase TTLL1</fullName>
    </alternativeName>
    <alternativeName>
        <fullName evidence="16">Tubulin polyglutamylase complex subunit 3</fullName>
    </alternativeName>
    <alternativeName>
        <fullName evidence="15">Tubulin--tyrosine ligase-like protein 1</fullName>
    </alternativeName>
</protein>
<name>A0A7R9FBV3_9NEOP</name>
<evidence type="ECO:0000256" key="1">
    <source>
        <dbReference type="ARBA" id="ARBA00004120"/>
    </source>
</evidence>
<evidence type="ECO:0000256" key="14">
    <source>
        <dbReference type="ARBA" id="ARBA00075351"/>
    </source>
</evidence>
<dbReference type="GO" id="GO:0000226">
    <property type="term" value="P:microtubule cytoskeleton organization"/>
    <property type="evidence" value="ECO:0007669"/>
    <property type="project" value="TreeGrafter"/>
</dbReference>
<evidence type="ECO:0000256" key="11">
    <source>
        <dbReference type="ARBA" id="ARBA00052959"/>
    </source>
</evidence>
<gene>
    <name evidence="17" type="ORF">TBIB3V08_LOCUS11719</name>
</gene>
<dbReference type="GO" id="GO:0036064">
    <property type="term" value="C:ciliary basal body"/>
    <property type="evidence" value="ECO:0007669"/>
    <property type="project" value="TreeGrafter"/>
</dbReference>
<dbReference type="InterPro" id="IPR004344">
    <property type="entry name" value="TTL/TTLL_fam"/>
</dbReference>
<comment type="subunit">
    <text evidence="12">Part of the neuronal tubulin polyglutamylase complex which contains TPGS1, TPGS2, TTLL1, LRRC49 and NICN1. Interacts with PCM1, CSTPP1 and LRRC49.</text>
</comment>
<comment type="catalytic activity">
    <reaction evidence="11">
        <text>(L-glutamyl)(n)-gamma-L-glutamyl-L-glutamyl-[protein] + L-glutamate + ATP = (L-glutamyl)(n+1)-gamma-L-glutamyl-L-glutamyl-[protein] + ADP + phosphate + H(+)</text>
        <dbReference type="Rhea" id="RHEA:60148"/>
        <dbReference type="Rhea" id="RHEA-COMP:15519"/>
        <dbReference type="Rhea" id="RHEA-COMP:15675"/>
        <dbReference type="ChEBI" id="CHEBI:15378"/>
        <dbReference type="ChEBI" id="CHEBI:29985"/>
        <dbReference type="ChEBI" id="CHEBI:30616"/>
        <dbReference type="ChEBI" id="CHEBI:43474"/>
        <dbReference type="ChEBI" id="CHEBI:143623"/>
        <dbReference type="ChEBI" id="CHEBI:456216"/>
    </reaction>
    <physiologicalReaction direction="left-to-right" evidence="11">
        <dbReference type="Rhea" id="RHEA:60149"/>
    </physiologicalReaction>
</comment>
<evidence type="ECO:0000256" key="4">
    <source>
        <dbReference type="ARBA" id="ARBA00022598"/>
    </source>
</evidence>
<dbReference type="SUPFAM" id="SSF56059">
    <property type="entry name" value="Glutathione synthetase ATP-binding domain-like"/>
    <property type="match status" value="1"/>
</dbReference>
<evidence type="ECO:0000256" key="2">
    <source>
        <dbReference type="ARBA" id="ARBA00006118"/>
    </source>
</evidence>
<keyword evidence="8" id="KW-0969">Cilium</keyword>
<proteinExistence type="inferred from homology"/>
<dbReference type="Gene3D" id="3.30.470.20">
    <property type="entry name" value="ATP-grasp fold, B domain"/>
    <property type="match status" value="1"/>
</dbReference>
<accession>A0A7R9FBV3</accession>
<keyword evidence="3" id="KW-0963">Cytoplasm</keyword>
<dbReference type="GO" id="GO:0070740">
    <property type="term" value="F:tubulin-glutamic acid ligase activity"/>
    <property type="evidence" value="ECO:0007669"/>
    <property type="project" value="TreeGrafter"/>
</dbReference>
<evidence type="ECO:0000256" key="5">
    <source>
        <dbReference type="ARBA" id="ARBA00022701"/>
    </source>
</evidence>
<organism evidence="17">
    <name type="scientific">Timema bartmani</name>
    <dbReference type="NCBI Taxonomy" id="61472"/>
    <lineage>
        <taxon>Eukaryota</taxon>
        <taxon>Metazoa</taxon>
        <taxon>Ecdysozoa</taxon>
        <taxon>Arthropoda</taxon>
        <taxon>Hexapoda</taxon>
        <taxon>Insecta</taxon>
        <taxon>Pterygota</taxon>
        <taxon>Neoptera</taxon>
        <taxon>Polyneoptera</taxon>
        <taxon>Phasmatodea</taxon>
        <taxon>Timematodea</taxon>
        <taxon>Timematoidea</taxon>
        <taxon>Timematidae</taxon>
        <taxon>Timema</taxon>
    </lineage>
</organism>
<dbReference type="PANTHER" id="PTHR12241:SF31">
    <property type="entry name" value="POLYGLUTAMYLASE COMPLEX SUBUNIT TTLL1"/>
    <property type="match status" value="1"/>
</dbReference>
<keyword evidence="10" id="KW-0966">Cell projection</keyword>
<evidence type="ECO:0000256" key="9">
    <source>
        <dbReference type="ARBA" id="ARBA00023212"/>
    </source>
</evidence>
<comment type="similarity">
    <text evidence="2">Belongs to the tubulin polyglutamylase family.</text>
</comment>
<evidence type="ECO:0000256" key="8">
    <source>
        <dbReference type="ARBA" id="ARBA00023069"/>
    </source>
</evidence>
<keyword evidence="7" id="KW-0067">ATP-binding</keyword>
<evidence type="ECO:0000313" key="17">
    <source>
        <dbReference type="EMBL" id="CAD7449444.1"/>
    </source>
</evidence>
<dbReference type="Pfam" id="PF03133">
    <property type="entry name" value="TTL"/>
    <property type="match status" value="1"/>
</dbReference>
<dbReference type="GO" id="GO:0005524">
    <property type="term" value="F:ATP binding"/>
    <property type="evidence" value="ECO:0007669"/>
    <property type="project" value="UniProtKB-KW"/>
</dbReference>
<evidence type="ECO:0000256" key="16">
    <source>
        <dbReference type="ARBA" id="ARBA00083073"/>
    </source>
</evidence>
<dbReference type="GO" id="GO:0005874">
    <property type="term" value="C:microtubule"/>
    <property type="evidence" value="ECO:0007669"/>
    <property type="project" value="UniProtKB-KW"/>
</dbReference>
<evidence type="ECO:0000256" key="6">
    <source>
        <dbReference type="ARBA" id="ARBA00022741"/>
    </source>
</evidence>
<dbReference type="InterPro" id="IPR008042">
    <property type="entry name" value="Retrotrans_Pao"/>
</dbReference>